<dbReference type="InterPro" id="IPR025558">
    <property type="entry name" value="DUF4283"/>
</dbReference>
<accession>A0AA88QJ34</accession>
<reference evidence="4" key="1">
    <citation type="submission" date="2022-12" db="EMBL/GenBank/DDBJ databases">
        <title>Draft genome assemblies for two species of Escallonia (Escalloniales).</title>
        <authorList>
            <person name="Chanderbali A."/>
            <person name="Dervinis C."/>
            <person name="Anghel I."/>
            <person name="Soltis D."/>
            <person name="Soltis P."/>
            <person name="Zapata F."/>
        </authorList>
    </citation>
    <scope>NUCLEOTIDE SEQUENCE</scope>
    <source>
        <strain evidence="4">UCBG92.1500</strain>
        <tissue evidence="4">Leaf</tissue>
    </source>
</reference>
<protein>
    <recommendedName>
        <fullName evidence="3">DUF4283 domain-containing protein</fullName>
    </recommendedName>
</protein>
<dbReference type="InterPro" id="IPR040256">
    <property type="entry name" value="At4g02000-like"/>
</dbReference>
<organism evidence="4 5">
    <name type="scientific">Escallonia rubra</name>
    <dbReference type="NCBI Taxonomy" id="112253"/>
    <lineage>
        <taxon>Eukaryota</taxon>
        <taxon>Viridiplantae</taxon>
        <taxon>Streptophyta</taxon>
        <taxon>Embryophyta</taxon>
        <taxon>Tracheophyta</taxon>
        <taxon>Spermatophyta</taxon>
        <taxon>Magnoliopsida</taxon>
        <taxon>eudicotyledons</taxon>
        <taxon>Gunneridae</taxon>
        <taxon>Pentapetalae</taxon>
        <taxon>asterids</taxon>
        <taxon>campanulids</taxon>
        <taxon>Escalloniales</taxon>
        <taxon>Escalloniaceae</taxon>
        <taxon>Escallonia</taxon>
    </lineage>
</organism>
<name>A0AA88QJ34_9ASTE</name>
<comment type="caution">
    <text evidence="4">The sequence shown here is derived from an EMBL/GenBank/DDBJ whole genome shotgun (WGS) entry which is preliminary data.</text>
</comment>
<evidence type="ECO:0000313" key="5">
    <source>
        <dbReference type="Proteomes" id="UP001187471"/>
    </source>
</evidence>
<dbReference type="AlphaFoldDB" id="A0AA88QJ34"/>
<evidence type="ECO:0000259" key="3">
    <source>
        <dbReference type="Pfam" id="PF14111"/>
    </source>
</evidence>
<proteinExistence type="predicted"/>
<dbReference type="EMBL" id="JAVXUO010002571">
    <property type="protein sequence ID" value="KAK2971644.1"/>
    <property type="molecule type" value="Genomic_DNA"/>
</dbReference>
<feature type="domain" description="DUF4283" evidence="3">
    <location>
        <begin position="211"/>
        <end position="284"/>
    </location>
</feature>
<evidence type="ECO:0000256" key="2">
    <source>
        <dbReference type="SAM" id="SignalP"/>
    </source>
</evidence>
<feature type="chain" id="PRO_5041733463" description="DUF4283 domain-containing protein" evidence="2">
    <location>
        <begin position="27"/>
        <end position="296"/>
    </location>
</feature>
<dbReference type="Proteomes" id="UP001187471">
    <property type="component" value="Unassembled WGS sequence"/>
</dbReference>
<feature type="region of interest" description="Disordered" evidence="1">
    <location>
        <begin position="115"/>
        <end position="134"/>
    </location>
</feature>
<dbReference type="PANTHER" id="PTHR31286:SF99">
    <property type="entry name" value="DUF4283 DOMAIN-CONTAINING PROTEIN"/>
    <property type="match status" value="1"/>
</dbReference>
<dbReference type="PANTHER" id="PTHR31286">
    <property type="entry name" value="GLYCINE-RICH CELL WALL STRUCTURAL PROTEIN 1.8-LIKE"/>
    <property type="match status" value="1"/>
</dbReference>
<feature type="signal peptide" evidence="2">
    <location>
        <begin position="1"/>
        <end position="26"/>
    </location>
</feature>
<dbReference type="Pfam" id="PF14111">
    <property type="entry name" value="DUF4283"/>
    <property type="match status" value="1"/>
</dbReference>
<keyword evidence="2" id="KW-0732">Signal</keyword>
<keyword evidence="5" id="KW-1185">Reference proteome</keyword>
<evidence type="ECO:0000313" key="4">
    <source>
        <dbReference type="EMBL" id="KAK2971644.1"/>
    </source>
</evidence>
<sequence length="296" mass="33734">MAVKANVALRGLTLVSMLARVHFSGGTEDCASKKGSRLFKHLKMNSRVYVLIHYPPLASARFWYRHEIKLRSNRRTSVVDPEEHGVSVIIQPKRHAENLFTESSIAHYPPEASLVENHHHSTPSTGEPPPVQSQLKTTFKDTLPRSSNENAMTMDLEDTIPMKDEEQDYSSNTHQEGNPHNTLDNPKIPTVALLLTLKLRIRQLSKITFIIEVLGQFFTASSLTLRLVGIWRPIAKVQLIELSNGFHIAKFTTKKDYRKALKEGPWFVGTSYQSMQRWKPNFDMSNAKIPMMAVWF</sequence>
<evidence type="ECO:0000256" key="1">
    <source>
        <dbReference type="SAM" id="MobiDB-lite"/>
    </source>
</evidence>
<gene>
    <name evidence="4" type="ORF">RJ640_010885</name>
</gene>